<organism evidence="2 3">
    <name type="scientific">Pleurodeles waltl</name>
    <name type="common">Iberian ribbed newt</name>
    <dbReference type="NCBI Taxonomy" id="8319"/>
    <lineage>
        <taxon>Eukaryota</taxon>
        <taxon>Metazoa</taxon>
        <taxon>Chordata</taxon>
        <taxon>Craniata</taxon>
        <taxon>Vertebrata</taxon>
        <taxon>Euteleostomi</taxon>
        <taxon>Amphibia</taxon>
        <taxon>Batrachia</taxon>
        <taxon>Caudata</taxon>
        <taxon>Salamandroidea</taxon>
        <taxon>Salamandridae</taxon>
        <taxon>Pleurodelinae</taxon>
        <taxon>Pleurodeles</taxon>
    </lineage>
</organism>
<reference evidence="2" key="1">
    <citation type="journal article" date="2022" name="bioRxiv">
        <title>Sequencing and chromosome-scale assembly of the giantPleurodeles waltlgenome.</title>
        <authorList>
            <person name="Brown T."/>
            <person name="Elewa A."/>
            <person name="Iarovenko S."/>
            <person name="Subramanian E."/>
            <person name="Araus A.J."/>
            <person name="Petzold A."/>
            <person name="Susuki M."/>
            <person name="Suzuki K.-i.T."/>
            <person name="Hayashi T."/>
            <person name="Toyoda A."/>
            <person name="Oliveira C."/>
            <person name="Osipova E."/>
            <person name="Leigh N.D."/>
            <person name="Simon A."/>
            <person name="Yun M.H."/>
        </authorList>
    </citation>
    <scope>NUCLEOTIDE SEQUENCE</scope>
    <source>
        <strain evidence="2">20211129_DDA</strain>
        <tissue evidence="2">Liver</tissue>
    </source>
</reference>
<dbReference type="EMBL" id="JANPWB010000013">
    <property type="protein sequence ID" value="KAJ1108005.1"/>
    <property type="molecule type" value="Genomic_DNA"/>
</dbReference>
<comment type="caution">
    <text evidence="2">The sequence shown here is derived from an EMBL/GenBank/DDBJ whole genome shotgun (WGS) entry which is preliminary data.</text>
</comment>
<name>A0AAV7N5P1_PLEWA</name>
<dbReference type="Proteomes" id="UP001066276">
    <property type="component" value="Chromosome 9"/>
</dbReference>
<accession>A0AAV7N5P1</accession>
<evidence type="ECO:0000313" key="2">
    <source>
        <dbReference type="EMBL" id="KAJ1108005.1"/>
    </source>
</evidence>
<evidence type="ECO:0000313" key="3">
    <source>
        <dbReference type="Proteomes" id="UP001066276"/>
    </source>
</evidence>
<protein>
    <submittedName>
        <fullName evidence="2">Uncharacterized protein</fullName>
    </submittedName>
</protein>
<gene>
    <name evidence="2" type="ORF">NDU88_005389</name>
</gene>
<feature type="compositionally biased region" description="Polar residues" evidence="1">
    <location>
        <begin position="89"/>
        <end position="100"/>
    </location>
</feature>
<sequence>MSSVTLQPAPNGAGGVVAERRVQLHPSRFLLSAVQTVKSRVRLCLGPLQCQCQVHGQCRGPQGPCDSPSHQPFHAGLYCHGQAGGKGSHNPQGSAASSTALADYNRRDNVGGKPPGQRWQETAGTTLAENRRDNVGRKPPGQRWRKTAGTTLE</sequence>
<feature type="region of interest" description="Disordered" evidence="1">
    <location>
        <begin position="80"/>
        <end position="153"/>
    </location>
</feature>
<feature type="compositionally biased region" description="Polar residues" evidence="1">
    <location>
        <begin position="119"/>
        <end position="128"/>
    </location>
</feature>
<keyword evidence="3" id="KW-1185">Reference proteome</keyword>
<dbReference type="AlphaFoldDB" id="A0AAV7N5P1"/>
<evidence type="ECO:0000256" key="1">
    <source>
        <dbReference type="SAM" id="MobiDB-lite"/>
    </source>
</evidence>
<proteinExistence type="predicted"/>